<sequence>MQRTETEPEAPLQVAVLVGSTREGRVGEQVAEWFLDRARKRDDLVLDVVDLLDYPDFPARYPHTATDAMTRFCGHIDRADAFVVVTPEYNRSFPAALKQAIDFAYDEWHAKPVGYVAYGYGSRGLYATEQLRCVFTELHAMSLRDAVGLNLVEELPQHPDDQAVSTMLDQLRWWGLALREARAVRPYTS</sequence>
<comment type="caution">
    <text evidence="2">The sequence shown here is derived from an EMBL/GenBank/DDBJ whole genome shotgun (WGS) entry which is preliminary data.</text>
</comment>
<dbReference type="SUPFAM" id="SSF52218">
    <property type="entry name" value="Flavoproteins"/>
    <property type="match status" value="1"/>
</dbReference>
<accession>A0A372M4P3</accession>
<dbReference type="EMBL" id="QUAK01000080">
    <property type="protein sequence ID" value="RFU85906.1"/>
    <property type="molecule type" value="Genomic_DNA"/>
</dbReference>
<dbReference type="InterPro" id="IPR050712">
    <property type="entry name" value="NAD(P)H-dep_reductase"/>
</dbReference>
<dbReference type="PANTHER" id="PTHR30543:SF21">
    <property type="entry name" value="NAD(P)H-DEPENDENT FMN REDUCTASE LOT6"/>
    <property type="match status" value="1"/>
</dbReference>
<dbReference type="AlphaFoldDB" id="A0A372M4P3"/>
<dbReference type="Proteomes" id="UP000263094">
    <property type="component" value="Unassembled WGS sequence"/>
</dbReference>
<protein>
    <submittedName>
        <fullName evidence="2">NADPH-dependent oxidoreductase</fullName>
    </submittedName>
</protein>
<reference evidence="2 3" key="1">
    <citation type="submission" date="2018-08" db="EMBL/GenBank/DDBJ databases">
        <title>Isolation, diversity and antifungal activity of Actinobacteria from wheat.</title>
        <authorList>
            <person name="Han C."/>
        </authorList>
    </citation>
    <scope>NUCLEOTIDE SEQUENCE [LARGE SCALE GENOMIC DNA]</scope>
    <source>
        <strain evidence="2 3">NEAU-YY421</strain>
    </source>
</reference>
<dbReference type="GO" id="GO:0010181">
    <property type="term" value="F:FMN binding"/>
    <property type="evidence" value="ECO:0007669"/>
    <property type="project" value="TreeGrafter"/>
</dbReference>
<dbReference type="PANTHER" id="PTHR30543">
    <property type="entry name" value="CHROMATE REDUCTASE"/>
    <property type="match status" value="1"/>
</dbReference>
<evidence type="ECO:0000313" key="2">
    <source>
        <dbReference type="EMBL" id="RFU85906.1"/>
    </source>
</evidence>
<evidence type="ECO:0000313" key="3">
    <source>
        <dbReference type="Proteomes" id="UP000263094"/>
    </source>
</evidence>
<dbReference type="InterPro" id="IPR029039">
    <property type="entry name" value="Flavoprotein-like_sf"/>
</dbReference>
<feature type="domain" description="NADPH-dependent FMN reductase-like" evidence="1">
    <location>
        <begin position="13"/>
        <end position="149"/>
    </location>
</feature>
<dbReference type="InterPro" id="IPR005025">
    <property type="entry name" value="FMN_Rdtase-like_dom"/>
</dbReference>
<dbReference type="Pfam" id="PF03358">
    <property type="entry name" value="FMN_red"/>
    <property type="match status" value="1"/>
</dbReference>
<keyword evidence="3" id="KW-1185">Reference proteome</keyword>
<gene>
    <name evidence="2" type="ORF">DY218_14975</name>
</gene>
<dbReference type="Gene3D" id="3.40.50.360">
    <property type="match status" value="1"/>
</dbReference>
<organism evidence="2 3">
    <name type="scientific">Streptomyces triticagri</name>
    <dbReference type="NCBI Taxonomy" id="2293568"/>
    <lineage>
        <taxon>Bacteria</taxon>
        <taxon>Bacillati</taxon>
        <taxon>Actinomycetota</taxon>
        <taxon>Actinomycetes</taxon>
        <taxon>Kitasatosporales</taxon>
        <taxon>Streptomycetaceae</taxon>
        <taxon>Streptomyces</taxon>
    </lineage>
</organism>
<proteinExistence type="predicted"/>
<dbReference type="OrthoDB" id="9812295at2"/>
<dbReference type="RefSeq" id="WP_128556512.1">
    <property type="nucleotide sequence ID" value="NZ_QUAK01000080.1"/>
</dbReference>
<evidence type="ECO:0000259" key="1">
    <source>
        <dbReference type="Pfam" id="PF03358"/>
    </source>
</evidence>
<dbReference type="GO" id="GO:0005829">
    <property type="term" value="C:cytosol"/>
    <property type="evidence" value="ECO:0007669"/>
    <property type="project" value="TreeGrafter"/>
</dbReference>
<name>A0A372M4P3_9ACTN</name>
<dbReference type="GO" id="GO:0016491">
    <property type="term" value="F:oxidoreductase activity"/>
    <property type="evidence" value="ECO:0007669"/>
    <property type="project" value="InterPro"/>
</dbReference>